<evidence type="ECO:0000256" key="5">
    <source>
        <dbReference type="ARBA" id="ARBA00023242"/>
    </source>
</evidence>
<evidence type="ECO:0000256" key="1">
    <source>
        <dbReference type="ARBA" id="ARBA00004123"/>
    </source>
</evidence>
<protein>
    <recommendedName>
        <fullName evidence="8">NAC domain-containing protein</fullName>
    </recommendedName>
</protein>
<dbReference type="PROSITE" id="PS51005">
    <property type="entry name" value="NAC"/>
    <property type="match status" value="1"/>
</dbReference>
<keyword evidence="3" id="KW-0238">DNA-binding</keyword>
<keyword evidence="2" id="KW-0805">Transcription regulation</keyword>
<dbReference type="FunFam" id="2.170.150.80:FF:000002">
    <property type="entry name" value="Nac domain-containing protein 86"/>
    <property type="match status" value="1"/>
</dbReference>
<evidence type="ECO:0000256" key="3">
    <source>
        <dbReference type="ARBA" id="ARBA00023125"/>
    </source>
</evidence>
<keyword evidence="7" id="KW-0812">Transmembrane</keyword>
<dbReference type="EMBL" id="OY731405">
    <property type="protein sequence ID" value="CAJ1970899.1"/>
    <property type="molecule type" value="Genomic_DNA"/>
</dbReference>
<feature type="domain" description="NAC" evidence="8">
    <location>
        <begin position="23"/>
        <end position="183"/>
    </location>
</feature>
<feature type="region of interest" description="Disordered" evidence="6">
    <location>
        <begin position="446"/>
        <end position="482"/>
    </location>
</feature>
<dbReference type="AlphaFoldDB" id="A0AA86VU90"/>
<dbReference type="InterPro" id="IPR003441">
    <property type="entry name" value="NAC-dom"/>
</dbReference>
<organism evidence="9 10">
    <name type="scientific">Sphenostylis stenocarpa</name>
    <dbReference type="NCBI Taxonomy" id="92480"/>
    <lineage>
        <taxon>Eukaryota</taxon>
        <taxon>Viridiplantae</taxon>
        <taxon>Streptophyta</taxon>
        <taxon>Embryophyta</taxon>
        <taxon>Tracheophyta</taxon>
        <taxon>Spermatophyta</taxon>
        <taxon>Magnoliopsida</taxon>
        <taxon>eudicotyledons</taxon>
        <taxon>Gunneridae</taxon>
        <taxon>Pentapetalae</taxon>
        <taxon>rosids</taxon>
        <taxon>fabids</taxon>
        <taxon>Fabales</taxon>
        <taxon>Fabaceae</taxon>
        <taxon>Papilionoideae</taxon>
        <taxon>50 kb inversion clade</taxon>
        <taxon>NPAAA clade</taxon>
        <taxon>indigoferoid/millettioid clade</taxon>
        <taxon>Phaseoleae</taxon>
        <taxon>Sphenostylis</taxon>
    </lineage>
</organism>
<dbReference type="Proteomes" id="UP001189624">
    <property type="component" value="Chromosome 8"/>
</dbReference>
<comment type="subcellular location">
    <subcellularLocation>
        <location evidence="1">Nucleus</location>
    </subcellularLocation>
</comment>
<keyword evidence="7" id="KW-0472">Membrane</keyword>
<accession>A0AA86VU90</accession>
<dbReference type="SUPFAM" id="SSF101941">
    <property type="entry name" value="NAC domain"/>
    <property type="match status" value="1"/>
</dbReference>
<dbReference type="GO" id="GO:0006355">
    <property type="term" value="P:regulation of DNA-templated transcription"/>
    <property type="evidence" value="ECO:0007669"/>
    <property type="project" value="InterPro"/>
</dbReference>
<name>A0AA86VU90_9FABA</name>
<evidence type="ECO:0000256" key="6">
    <source>
        <dbReference type="SAM" id="MobiDB-lite"/>
    </source>
</evidence>
<dbReference type="Gene3D" id="2.170.150.80">
    <property type="entry name" value="NAC domain"/>
    <property type="match status" value="1"/>
</dbReference>
<evidence type="ECO:0000256" key="7">
    <source>
        <dbReference type="SAM" id="Phobius"/>
    </source>
</evidence>
<keyword evidence="5" id="KW-0539">Nucleus</keyword>
<dbReference type="Pfam" id="PF02365">
    <property type="entry name" value="NAM"/>
    <property type="match status" value="1"/>
</dbReference>
<feature type="transmembrane region" description="Helical" evidence="7">
    <location>
        <begin position="590"/>
        <end position="610"/>
    </location>
</feature>
<keyword evidence="7" id="KW-1133">Transmembrane helix</keyword>
<dbReference type="InterPro" id="IPR036093">
    <property type="entry name" value="NAC_dom_sf"/>
</dbReference>
<dbReference type="PANTHER" id="PTHR31744">
    <property type="entry name" value="PROTEIN CUP-SHAPED COTYLEDON 2-RELATED"/>
    <property type="match status" value="1"/>
</dbReference>
<evidence type="ECO:0000256" key="4">
    <source>
        <dbReference type="ARBA" id="ARBA00023163"/>
    </source>
</evidence>
<dbReference type="PANTHER" id="PTHR31744:SF210">
    <property type="entry name" value="NAC DOMAIN-CONTAINING PROTEIN 86-LIKE"/>
    <property type="match status" value="1"/>
</dbReference>
<sequence length="629" mass="71145">MSFCLLYRNPKQTPSTPSSLTLISRVPVFVCLSHFLPLDLLRPQGKGIEALKINGRKIELEIIPEVDLYKCEPWDLPGKSLLPGKDLEWYFFSPRDRKYPNGSRTNRATKSGYWKATGKDRKVNSKARAVGMKKTLVYYRGRAPHGSRTNWVMHEYRLDETQCETASSLQFQDAYALCRVFKKTTVIPPKVGGHYVSVPNANQISSDQSSSIELYSEGRDEDLDSPNYFMSTDTCSPQNVGSDTPLTINGVTTRGHEKWSHFSSQDPLFSLPTSSYPNFGAIAYPPSKVDIALECARMQHRFVMPPLQVDDFPDVGISELKMTQASSSIQGSRTETDILQEFLSVAHASKELINQSCYSQEWGGNDYYAPSEADFTFMVGTNYNHSNEMSSVSYVDKAWEDSNTRTIEIEDVEEEFKAQRMAENLRWVGMSRQDLEKREDQKIVPIEDISSFQSNREENEVQETEQYSDMKHNDSEINDFSLGFINDSDPSKNYEDGNVDDYSSSPSFEVVEEIKVNHGMLVSTRQVAETFFHQIVPSQTVQVQLNSVTANNHYVENAETMLMITEKQGSLLRKVKAYVMGKLVRPTKTIASAIVIVFALVLTHCVYLMVEVEIWNETCCSSSATVIIS</sequence>
<reference evidence="9" key="1">
    <citation type="submission" date="2023-10" db="EMBL/GenBank/DDBJ databases">
        <authorList>
            <person name="Domelevo Entfellner J.-B."/>
        </authorList>
    </citation>
    <scope>NUCLEOTIDE SEQUENCE</scope>
</reference>
<evidence type="ECO:0000313" key="10">
    <source>
        <dbReference type="Proteomes" id="UP001189624"/>
    </source>
</evidence>
<dbReference type="GO" id="GO:0005634">
    <property type="term" value="C:nucleus"/>
    <property type="evidence" value="ECO:0007669"/>
    <property type="project" value="UniProtKB-SubCell"/>
</dbReference>
<keyword evidence="4" id="KW-0804">Transcription</keyword>
<dbReference type="Gramene" id="rna-AYBTSS11_LOCUS22892">
    <property type="protein sequence ID" value="CAJ1970899.1"/>
    <property type="gene ID" value="gene-AYBTSS11_LOCUS22892"/>
</dbReference>
<gene>
    <name evidence="9" type="ORF">AYBTSS11_LOCUS22892</name>
</gene>
<keyword evidence="10" id="KW-1185">Reference proteome</keyword>
<dbReference type="GO" id="GO:0003677">
    <property type="term" value="F:DNA binding"/>
    <property type="evidence" value="ECO:0007669"/>
    <property type="project" value="UniProtKB-KW"/>
</dbReference>
<proteinExistence type="predicted"/>
<evidence type="ECO:0000259" key="8">
    <source>
        <dbReference type="PROSITE" id="PS51005"/>
    </source>
</evidence>
<evidence type="ECO:0000313" key="9">
    <source>
        <dbReference type="EMBL" id="CAJ1970899.1"/>
    </source>
</evidence>
<evidence type="ECO:0000256" key="2">
    <source>
        <dbReference type="ARBA" id="ARBA00023015"/>
    </source>
</evidence>